<dbReference type="GO" id="GO:0008757">
    <property type="term" value="F:S-adenosylmethionine-dependent methyltransferase activity"/>
    <property type="evidence" value="ECO:0007669"/>
    <property type="project" value="InterPro"/>
</dbReference>
<dbReference type="KEGG" id="ares:IWH25_17995"/>
<dbReference type="Proteomes" id="UP000663444">
    <property type="component" value="Chromosome"/>
</dbReference>
<keyword evidence="3" id="KW-1185">Reference proteome</keyword>
<accession>A0A974PYN9</accession>
<evidence type="ECO:0000313" key="3">
    <source>
        <dbReference type="Proteomes" id="UP000663444"/>
    </source>
</evidence>
<protein>
    <submittedName>
        <fullName evidence="2">Methyltransferase domain-containing protein</fullName>
    </submittedName>
</protein>
<dbReference type="SUPFAM" id="SSF53335">
    <property type="entry name" value="S-adenosyl-L-methionine-dependent methyltransferases"/>
    <property type="match status" value="1"/>
</dbReference>
<evidence type="ECO:0000313" key="2">
    <source>
        <dbReference type="EMBL" id="QRJ63604.1"/>
    </source>
</evidence>
<name>A0A974PYN9_9RHOO</name>
<feature type="domain" description="Methyltransferase type 11" evidence="1">
    <location>
        <begin position="411"/>
        <end position="462"/>
    </location>
</feature>
<keyword evidence="2" id="KW-0808">Transferase</keyword>
<dbReference type="AlphaFoldDB" id="A0A974PYN9"/>
<proteinExistence type="predicted"/>
<dbReference type="Pfam" id="PF08241">
    <property type="entry name" value="Methyltransf_11"/>
    <property type="match status" value="1"/>
</dbReference>
<keyword evidence="2" id="KW-0489">Methyltransferase</keyword>
<dbReference type="RefSeq" id="WP_203387134.1">
    <property type="nucleotide sequence ID" value="NZ_CP064781.1"/>
</dbReference>
<dbReference type="InterPro" id="IPR013216">
    <property type="entry name" value="Methyltransf_11"/>
</dbReference>
<dbReference type="InterPro" id="IPR029063">
    <property type="entry name" value="SAM-dependent_MTases_sf"/>
</dbReference>
<dbReference type="EMBL" id="CP064781">
    <property type="protein sequence ID" value="QRJ63604.1"/>
    <property type="molecule type" value="Genomic_DNA"/>
</dbReference>
<gene>
    <name evidence="2" type="ORF">IWH25_17995</name>
</gene>
<reference evidence="2" key="1">
    <citation type="submission" date="2020-11" db="EMBL/GenBank/DDBJ databases">
        <title>Azospira restricta DSM 18626 genome sequence.</title>
        <authorList>
            <person name="Moe W.M."/>
        </authorList>
    </citation>
    <scope>NUCLEOTIDE SEQUENCE</scope>
    <source>
        <strain evidence="2">DSM 18626</strain>
    </source>
</reference>
<evidence type="ECO:0000259" key="1">
    <source>
        <dbReference type="Pfam" id="PF08241"/>
    </source>
</evidence>
<dbReference type="Gene3D" id="3.40.50.150">
    <property type="entry name" value="Vaccinia Virus protein VP39"/>
    <property type="match status" value="1"/>
</dbReference>
<organism evidence="2 3">
    <name type="scientific">Azospira restricta</name>
    <dbReference type="NCBI Taxonomy" id="404405"/>
    <lineage>
        <taxon>Bacteria</taxon>
        <taxon>Pseudomonadati</taxon>
        <taxon>Pseudomonadota</taxon>
        <taxon>Betaproteobacteria</taxon>
        <taxon>Rhodocyclales</taxon>
        <taxon>Rhodocyclaceae</taxon>
        <taxon>Azospira</taxon>
    </lineage>
</organism>
<dbReference type="GO" id="GO:0032259">
    <property type="term" value="P:methylation"/>
    <property type="evidence" value="ECO:0007669"/>
    <property type="project" value="UniProtKB-KW"/>
</dbReference>
<sequence length="553" mass="62497">MNWSSSRANELNEKLSRLKDKGGIRYTFVPSERAQSAFQNGYFPEPTLLDAELSAFAPHPFEYIPFDPAAKVDIVLTSVHGGENEPEKLWELRQQVGDETLIVSWLWDNHVSHIANVKTSLASDVVFASHDYEAGYLHTPVTPVGPHIPLCCAQWTTKQAAEFFDESLSRPRCHKLLINYLVQAPASQLRTRVLEAYRDGLEEADVFVMTKAERARYFELSRRERFLDWASYKATVIVPMGRDLSTRVFDALLTGQIIIVPDIIDDFDTVIPPIEHERLGIVHTPSLELADVREAARKALALFDTMGEDGTRARHRYALEHHMLVNRVEQMLYALWLLIDGQFSVEAAQAHYGMALYLRRTGIRGSDNGRRTAYSESASENQTALRLHIGGWQRRDGWQIMGVSSRPEIDIIGNIKDLSSFADDSVTEIYASHVLEHIPHRELLDVLKGIQRVLVPSGRFYVAVPDLAVLCSLFTAPERTMEEKAKIMATMFGAQADPHDFHYTGFDFDMMALYLSHAGFSSLEQVESFGLFDDTSEARLFGHRISLNLVAVK</sequence>